<keyword evidence="5" id="KW-1185">Reference proteome</keyword>
<dbReference type="Proteomes" id="UP000774570">
    <property type="component" value="Unassembled WGS sequence"/>
</dbReference>
<keyword evidence="4" id="KW-0547">Nucleotide-binding</keyword>
<comment type="similarity">
    <text evidence="1">Belongs to the ABC transporter superfamily.</text>
</comment>
<evidence type="ECO:0000313" key="4">
    <source>
        <dbReference type="EMBL" id="MBW8484886.1"/>
    </source>
</evidence>
<protein>
    <submittedName>
        <fullName evidence="4">ATP-binding cassette domain-containing protein</fullName>
    </submittedName>
</protein>
<dbReference type="PANTHER" id="PTHR43335">
    <property type="entry name" value="ABC TRANSPORTER, ATP-BINDING PROTEIN"/>
    <property type="match status" value="1"/>
</dbReference>
<name>A0ABS7FX71_9ACTN</name>
<proteinExistence type="inferred from homology"/>
<evidence type="ECO:0000256" key="2">
    <source>
        <dbReference type="ARBA" id="ARBA00022448"/>
    </source>
</evidence>
<dbReference type="Gene3D" id="3.40.50.300">
    <property type="entry name" value="P-loop containing nucleotide triphosphate hydrolases"/>
    <property type="match status" value="1"/>
</dbReference>
<keyword evidence="2" id="KW-0813">Transport</keyword>
<gene>
    <name evidence="4" type="ORF">K1Y72_21060</name>
</gene>
<dbReference type="EMBL" id="JAIBOA010000013">
    <property type="protein sequence ID" value="MBW8484886.1"/>
    <property type="molecule type" value="Genomic_DNA"/>
</dbReference>
<comment type="caution">
    <text evidence="4">The sequence shown here is derived from an EMBL/GenBank/DDBJ whole genome shotgun (WGS) entry which is preliminary data.</text>
</comment>
<evidence type="ECO:0000259" key="3">
    <source>
        <dbReference type="PROSITE" id="PS50893"/>
    </source>
</evidence>
<sequence>MRAPLIEVRDLYVRAGEGETVRGVSFTLSRGEVYAVLEAVAGSGATTLLEAVAGLRRPVSGTVRVGGADPYEHRDAVRSGAVWREGGLFPGLTVAEVVDAWRRWTLDPLTRDEALALTGLAGLADVRFERLGPGERRLLDVALALVARSDVLYLDGPTAGLGGADAARVWDVLRLIAAHGTAVLVATGDPAEAARADRVGVLARGRLAGRLAGPAAA</sequence>
<dbReference type="RefSeq" id="WP_220168115.1">
    <property type="nucleotide sequence ID" value="NZ_JAIBOA010000013.1"/>
</dbReference>
<reference evidence="4 5" key="1">
    <citation type="submission" date="2021-07" db="EMBL/GenBank/DDBJ databases">
        <title>Actinomadura sp. PM05-2 isolated from lichen.</title>
        <authorList>
            <person name="Somphong A."/>
            <person name="Phongsopitanun W."/>
            <person name="Tanasupawat S."/>
            <person name="Peongsungnone V."/>
        </authorList>
    </citation>
    <scope>NUCLEOTIDE SEQUENCE [LARGE SCALE GENOMIC DNA]</scope>
    <source>
        <strain evidence="4 5">PM05-2</strain>
    </source>
</reference>
<evidence type="ECO:0000313" key="5">
    <source>
        <dbReference type="Proteomes" id="UP000774570"/>
    </source>
</evidence>
<accession>A0ABS7FX71</accession>
<dbReference type="SUPFAM" id="SSF52540">
    <property type="entry name" value="P-loop containing nucleoside triphosphate hydrolases"/>
    <property type="match status" value="1"/>
</dbReference>
<dbReference type="GO" id="GO:0005524">
    <property type="term" value="F:ATP binding"/>
    <property type="evidence" value="ECO:0007669"/>
    <property type="project" value="UniProtKB-KW"/>
</dbReference>
<dbReference type="Pfam" id="PF00005">
    <property type="entry name" value="ABC_tran"/>
    <property type="match status" value="1"/>
</dbReference>
<feature type="domain" description="ABC transporter" evidence="3">
    <location>
        <begin position="6"/>
        <end position="215"/>
    </location>
</feature>
<dbReference type="InterPro" id="IPR003439">
    <property type="entry name" value="ABC_transporter-like_ATP-bd"/>
</dbReference>
<dbReference type="InterPro" id="IPR027417">
    <property type="entry name" value="P-loop_NTPase"/>
</dbReference>
<evidence type="ECO:0000256" key="1">
    <source>
        <dbReference type="ARBA" id="ARBA00005417"/>
    </source>
</evidence>
<keyword evidence="4" id="KW-0067">ATP-binding</keyword>
<dbReference type="PANTHER" id="PTHR43335:SF11">
    <property type="entry name" value="ABC TRANSPORTER RELATED"/>
    <property type="match status" value="1"/>
</dbReference>
<organism evidence="4 5">
    <name type="scientific">Actinomadura parmotrematis</name>
    <dbReference type="NCBI Taxonomy" id="2864039"/>
    <lineage>
        <taxon>Bacteria</taxon>
        <taxon>Bacillati</taxon>
        <taxon>Actinomycetota</taxon>
        <taxon>Actinomycetes</taxon>
        <taxon>Streptosporangiales</taxon>
        <taxon>Thermomonosporaceae</taxon>
        <taxon>Actinomadura</taxon>
    </lineage>
</organism>
<dbReference type="PROSITE" id="PS50893">
    <property type="entry name" value="ABC_TRANSPORTER_2"/>
    <property type="match status" value="1"/>
</dbReference>